<dbReference type="OrthoDB" id="759274at2"/>
<evidence type="ECO:0000313" key="1">
    <source>
        <dbReference type="EMBL" id="KJF43461.1"/>
    </source>
</evidence>
<dbReference type="EMBL" id="JRHC01000003">
    <property type="protein sequence ID" value="KJF43461.1"/>
    <property type="molecule type" value="Genomic_DNA"/>
</dbReference>
<gene>
    <name evidence="1" type="ORF">LH29_14650</name>
</gene>
<sequence length="206" mass="24265">MGLDINVFSKGISSEVVPIIKKRFLDYNMEIEFHPDFKFEEKSDSGFLPIKIAGNKGFSKLYESIDFEIITGFELLFGDYDYETALNESNEWTETSKKSIISRLFKSEQKSKKQNFIVNEYIDSFLKNCKKDYLISWQTHNKSELRISLFFAAFLAELSDGVIYDPQNNRYLTGEEALKTFPTEILEYEESFTQENFKVEKFDEWR</sequence>
<dbReference type="RefSeq" id="WP_045030811.1">
    <property type="nucleotide sequence ID" value="NZ_JRHC01000003.1"/>
</dbReference>
<protein>
    <submittedName>
        <fullName evidence="1">Uncharacterized protein</fullName>
    </submittedName>
</protein>
<dbReference type="AlphaFoldDB" id="A0A0D8JAA9"/>
<keyword evidence="2" id="KW-1185">Reference proteome</keyword>
<evidence type="ECO:0000313" key="2">
    <source>
        <dbReference type="Proteomes" id="UP000032544"/>
    </source>
</evidence>
<dbReference type="STRING" id="1544798.LH29_14650"/>
<proteinExistence type="predicted"/>
<accession>A0A0D8JAA9</accession>
<reference evidence="1 2" key="1">
    <citation type="submission" date="2014-09" db="EMBL/GenBank/DDBJ databases">
        <title>Draft Genome Sequence of Draconibacterium sp. JN14CK-3.</title>
        <authorList>
            <person name="Dong C."/>
            <person name="Lai Q."/>
            <person name="Shao Z."/>
        </authorList>
    </citation>
    <scope>NUCLEOTIDE SEQUENCE [LARGE SCALE GENOMIC DNA]</scope>
    <source>
        <strain evidence="1 2">JN14CK-3</strain>
    </source>
</reference>
<organism evidence="1 2">
    <name type="scientific">Draconibacterium sediminis</name>
    <dbReference type="NCBI Taxonomy" id="1544798"/>
    <lineage>
        <taxon>Bacteria</taxon>
        <taxon>Pseudomonadati</taxon>
        <taxon>Bacteroidota</taxon>
        <taxon>Bacteroidia</taxon>
        <taxon>Marinilabiliales</taxon>
        <taxon>Prolixibacteraceae</taxon>
        <taxon>Draconibacterium</taxon>
    </lineage>
</organism>
<comment type="caution">
    <text evidence="1">The sequence shown here is derived from an EMBL/GenBank/DDBJ whole genome shotgun (WGS) entry which is preliminary data.</text>
</comment>
<name>A0A0D8JAA9_9BACT</name>
<dbReference type="Proteomes" id="UP000032544">
    <property type="component" value="Unassembled WGS sequence"/>
</dbReference>